<dbReference type="Gene3D" id="3.90.180.10">
    <property type="entry name" value="Medium-chain alcohol dehydrogenases, catalytic domain"/>
    <property type="match status" value="1"/>
</dbReference>
<keyword evidence="1" id="KW-0521">NADP</keyword>
<dbReference type="Pfam" id="PF08240">
    <property type="entry name" value="ADH_N"/>
    <property type="match status" value="1"/>
</dbReference>
<dbReference type="RefSeq" id="WP_328984547.1">
    <property type="nucleotide sequence ID" value="NZ_CP121472.1"/>
</dbReference>
<evidence type="ECO:0000259" key="2">
    <source>
        <dbReference type="SMART" id="SM00829"/>
    </source>
</evidence>
<dbReference type="PANTHER" id="PTHR44154:SF1">
    <property type="entry name" value="QUINONE OXIDOREDUCTASE"/>
    <property type="match status" value="1"/>
</dbReference>
<evidence type="ECO:0000313" key="4">
    <source>
        <dbReference type="Proteomes" id="UP001432180"/>
    </source>
</evidence>
<dbReference type="Proteomes" id="UP001432180">
    <property type="component" value="Chromosome"/>
</dbReference>
<dbReference type="Gene3D" id="3.40.50.720">
    <property type="entry name" value="NAD(P)-binding Rossmann-like Domain"/>
    <property type="match status" value="1"/>
</dbReference>
<dbReference type="EMBL" id="CP121472">
    <property type="protein sequence ID" value="WPL18806.1"/>
    <property type="molecule type" value="Genomic_DNA"/>
</dbReference>
<dbReference type="Pfam" id="PF13602">
    <property type="entry name" value="ADH_zinc_N_2"/>
    <property type="match status" value="1"/>
</dbReference>
<gene>
    <name evidence="3" type="ORF">Thiowin_03897</name>
</gene>
<dbReference type="SUPFAM" id="SSF50129">
    <property type="entry name" value="GroES-like"/>
    <property type="match status" value="1"/>
</dbReference>
<protein>
    <submittedName>
        <fullName evidence="3">Zinc-type alcohol dehydrogenase-like protein</fullName>
    </submittedName>
</protein>
<keyword evidence="4" id="KW-1185">Reference proteome</keyword>
<sequence length="337" mass="35715">MKAIAMNEPGGPEVLARAELEDLRIESPHAVLVRVQAAGVNPVDTKIRSRGPMRATTGLTVLGCDGAGVVEAQGSEVTRVRPGDSVWYCSGGLGGVRGNYAEFNLVDERLIQPLPAGLDIDQAGAAPLVLITAWESLHDRAGIRPGQQVLIHGGAGGVGHVAIQLAVAAGARVATTVSSAEKADFVHRLGAECAINYREESLVEAISDWTQGRGVDIALDTVGPDVFRQTIPAMALYGDLVTILDPGSDLDSKLDLGEARLRNLRMSLELMLTPQLRDIGDAQAHQSWILSQCAELMARGQLDIHVSESLPLDRAAEAHRRLEAGGMSGKLVLRIDA</sequence>
<dbReference type="InterPro" id="IPR020843">
    <property type="entry name" value="ER"/>
</dbReference>
<name>A0ABZ0SFG2_9GAMM</name>
<dbReference type="PANTHER" id="PTHR44154">
    <property type="entry name" value="QUINONE OXIDOREDUCTASE"/>
    <property type="match status" value="1"/>
</dbReference>
<dbReference type="InterPro" id="IPR011032">
    <property type="entry name" value="GroES-like_sf"/>
</dbReference>
<accession>A0ABZ0SFG2</accession>
<dbReference type="InterPro" id="IPR051603">
    <property type="entry name" value="Zinc-ADH_QOR/CCCR"/>
</dbReference>
<dbReference type="SUPFAM" id="SSF51735">
    <property type="entry name" value="NAD(P)-binding Rossmann-fold domains"/>
    <property type="match status" value="1"/>
</dbReference>
<evidence type="ECO:0000256" key="1">
    <source>
        <dbReference type="ARBA" id="ARBA00022857"/>
    </source>
</evidence>
<organism evidence="3 4">
    <name type="scientific">Thiorhodovibrio winogradskyi</name>
    <dbReference type="NCBI Taxonomy" id="77007"/>
    <lineage>
        <taxon>Bacteria</taxon>
        <taxon>Pseudomonadati</taxon>
        <taxon>Pseudomonadota</taxon>
        <taxon>Gammaproteobacteria</taxon>
        <taxon>Chromatiales</taxon>
        <taxon>Chromatiaceae</taxon>
        <taxon>Thiorhodovibrio</taxon>
    </lineage>
</organism>
<feature type="domain" description="Enoyl reductase (ER)" evidence="2">
    <location>
        <begin position="10"/>
        <end position="333"/>
    </location>
</feature>
<evidence type="ECO:0000313" key="3">
    <source>
        <dbReference type="EMBL" id="WPL18806.1"/>
    </source>
</evidence>
<dbReference type="InterPro" id="IPR036291">
    <property type="entry name" value="NAD(P)-bd_dom_sf"/>
</dbReference>
<proteinExistence type="predicted"/>
<reference evidence="3 4" key="1">
    <citation type="journal article" date="2023" name="Microorganisms">
        <title>Thiorhodovibrio frisius and Trv. litoralis spp. nov., Two Novel Members from a Clade of Fastidious Purple Sulfur Bacteria That Exhibit Unique Red-Shifted Light-Harvesting Capabilities.</title>
        <authorList>
            <person name="Methner A."/>
            <person name="Kuzyk S.B."/>
            <person name="Petersen J."/>
            <person name="Bauer S."/>
            <person name="Brinkmann H."/>
            <person name="Sichau K."/>
            <person name="Wanner G."/>
            <person name="Wolf J."/>
            <person name="Neumann-Schaal M."/>
            <person name="Henke P."/>
            <person name="Tank M."/>
            <person name="Sproer C."/>
            <person name="Bunk B."/>
            <person name="Overmann J."/>
        </authorList>
    </citation>
    <scope>NUCLEOTIDE SEQUENCE [LARGE SCALE GENOMIC DNA]</scope>
    <source>
        <strain evidence="3 4">DSM 6702</strain>
    </source>
</reference>
<dbReference type="InterPro" id="IPR013154">
    <property type="entry name" value="ADH-like_N"/>
</dbReference>
<dbReference type="SMART" id="SM00829">
    <property type="entry name" value="PKS_ER"/>
    <property type="match status" value="1"/>
</dbReference>